<evidence type="ECO:0000313" key="6">
    <source>
        <dbReference type="EMBL" id="CAF3903214.1"/>
    </source>
</evidence>
<accession>A0A814RY82</accession>
<keyword evidence="1" id="KW-0863">Zinc-finger</keyword>
<evidence type="ECO:0000259" key="4">
    <source>
        <dbReference type="PROSITE" id="PS50158"/>
    </source>
</evidence>
<dbReference type="EMBL" id="CAJOBA010070309">
    <property type="protein sequence ID" value="CAF4387620.1"/>
    <property type="molecule type" value="Genomic_DNA"/>
</dbReference>
<dbReference type="GO" id="GO:0003676">
    <property type="term" value="F:nucleic acid binding"/>
    <property type="evidence" value="ECO:0007669"/>
    <property type="project" value="InterPro"/>
</dbReference>
<keyword evidence="2" id="KW-0175">Coiled coil</keyword>
<evidence type="ECO:0000313" key="8">
    <source>
        <dbReference type="Proteomes" id="UP000663829"/>
    </source>
</evidence>
<dbReference type="PROSITE" id="PS50158">
    <property type="entry name" value="ZF_CCHC"/>
    <property type="match status" value="1"/>
</dbReference>
<evidence type="ECO:0000313" key="5">
    <source>
        <dbReference type="EMBL" id="CAF1139542.1"/>
    </source>
</evidence>
<feature type="domain" description="CCHC-type" evidence="4">
    <location>
        <begin position="113"/>
        <end position="128"/>
    </location>
</feature>
<reference evidence="5" key="1">
    <citation type="submission" date="2021-02" db="EMBL/GenBank/DDBJ databases">
        <authorList>
            <person name="Nowell W R."/>
        </authorList>
    </citation>
    <scope>NUCLEOTIDE SEQUENCE</scope>
</reference>
<gene>
    <name evidence="5" type="ORF">GPM918_LOCUS20610</name>
    <name evidence="6" type="ORF">SRO942_LOCUS20605</name>
    <name evidence="7" type="ORF">TMI583_LOCUS42867</name>
</gene>
<keyword evidence="1" id="KW-0862">Zinc</keyword>
<feature type="compositionally biased region" description="Polar residues" evidence="3">
    <location>
        <begin position="234"/>
        <end position="252"/>
    </location>
</feature>
<dbReference type="EMBL" id="CAJNOQ010006567">
    <property type="protein sequence ID" value="CAF1139542.1"/>
    <property type="molecule type" value="Genomic_DNA"/>
</dbReference>
<comment type="caution">
    <text evidence="5">The sequence shown here is derived from an EMBL/GenBank/DDBJ whole genome shotgun (WGS) entry which is preliminary data.</text>
</comment>
<keyword evidence="1" id="KW-0479">Metal-binding</keyword>
<dbReference type="Proteomes" id="UP000681722">
    <property type="component" value="Unassembled WGS sequence"/>
</dbReference>
<feature type="coiled-coil region" evidence="2">
    <location>
        <begin position="308"/>
        <end position="335"/>
    </location>
</feature>
<dbReference type="Proteomes" id="UP000682733">
    <property type="component" value="Unassembled WGS sequence"/>
</dbReference>
<dbReference type="AlphaFoldDB" id="A0A814RY82"/>
<name>A0A814RY82_9BILA</name>
<dbReference type="Gene3D" id="4.10.60.10">
    <property type="entry name" value="Zinc finger, CCHC-type"/>
    <property type="match status" value="1"/>
</dbReference>
<evidence type="ECO:0000313" key="7">
    <source>
        <dbReference type="EMBL" id="CAF4387620.1"/>
    </source>
</evidence>
<dbReference type="SUPFAM" id="SSF57756">
    <property type="entry name" value="Retrovirus zinc finger-like domains"/>
    <property type="match status" value="1"/>
</dbReference>
<dbReference type="Pfam" id="PF00098">
    <property type="entry name" value="zf-CCHC"/>
    <property type="match status" value="1"/>
</dbReference>
<dbReference type="SMART" id="SM00343">
    <property type="entry name" value="ZnF_C2HC"/>
    <property type="match status" value="1"/>
</dbReference>
<protein>
    <recommendedName>
        <fullName evidence="4">CCHC-type domain-containing protein</fullName>
    </recommendedName>
</protein>
<dbReference type="GO" id="GO:0008270">
    <property type="term" value="F:zinc ion binding"/>
    <property type="evidence" value="ECO:0007669"/>
    <property type="project" value="UniProtKB-KW"/>
</dbReference>
<feature type="region of interest" description="Disordered" evidence="3">
    <location>
        <begin position="208"/>
        <end position="258"/>
    </location>
</feature>
<sequence>MSSSNNNNATAPPVPRTSVIIHGMKLEDVDLPNVQRQIGHRYVGIVNVRFMFNKQKQLISTLLAEFKSFSVVKDILKQGFISIGDYKYRVEDPNSFEKNAQPQKRPSRPVMTCFKCQQPGHKVNQCPEWRNEQCEYVEEQYYSESRNNLLLSDCVKQKFESYSTVDDVWPPLSTVQKSRIPDLVTQPSVAYTSAATVRVSKTDQITTDDDAWPSLSTVQKSRVPEPLTQPPVVHTSTAASRVSKTDQSTPKSMQAMPTDLLKDSGNREVNKLNSLESKLLQMEVKLTEQDQYIRELQQAVNATIIPAFDELKIIINKYNTNYVQMKQELSDAISRTTTVGSLKTFNDFA</sequence>
<dbReference type="EMBL" id="CAJOBC010006566">
    <property type="protein sequence ID" value="CAF3903214.1"/>
    <property type="molecule type" value="Genomic_DNA"/>
</dbReference>
<dbReference type="Proteomes" id="UP000663829">
    <property type="component" value="Unassembled WGS sequence"/>
</dbReference>
<evidence type="ECO:0000256" key="2">
    <source>
        <dbReference type="SAM" id="Coils"/>
    </source>
</evidence>
<keyword evidence="8" id="KW-1185">Reference proteome</keyword>
<dbReference type="InterPro" id="IPR001878">
    <property type="entry name" value="Znf_CCHC"/>
</dbReference>
<organism evidence="5 8">
    <name type="scientific">Didymodactylos carnosus</name>
    <dbReference type="NCBI Taxonomy" id="1234261"/>
    <lineage>
        <taxon>Eukaryota</taxon>
        <taxon>Metazoa</taxon>
        <taxon>Spiralia</taxon>
        <taxon>Gnathifera</taxon>
        <taxon>Rotifera</taxon>
        <taxon>Eurotatoria</taxon>
        <taxon>Bdelloidea</taxon>
        <taxon>Philodinida</taxon>
        <taxon>Philodinidae</taxon>
        <taxon>Didymodactylos</taxon>
    </lineage>
</organism>
<evidence type="ECO:0000256" key="3">
    <source>
        <dbReference type="SAM" id="MobiDB-lite"/>
    </source>
</evidence>
<proteinExistence type="predicted"/>
<dbReference type="InterPro" id="IPR036875">
    <property type="entry name" value="Znf_CCHC_sf"/>
</dbReference>
<evidence type="ECO:0000256" key="1">
    <source>
        <dbReference type="PROSITE-ProRule" id="PRU00047"/>
    </source>
</evidence>